<dbReference type="Pfam" id="PF25597">
    <property type="entry name" value="SH3_retrovirus"/>
    <property type="match status" value="1"/>
</dbReference>
<keyword evidence="4" id="KW-0378">Hydrolase</keyword>
<dbReference type="InterPro" id="IPR012337">
    <property type="entry name" value="RNaseH-like_sf"/>
</dbReference>
<dbReference type="SUPFAM" id="SSF56672">
    <property type="entry name" value="DNA/RNA polymerases"/>
    <property type="match status" value="1"/>
</dbReference>
<feature type="domain" description="Integrase catalytic" evidence="6">
    <location>
        <begin position="379"/>
        <end position="545"/>
    </location>
</feature>
<evidence type="ECO:0000256" key="4">
    <source>
        <dbReference type="ARBA" id="ARBA00022801"/>
    </source>
</evidence>
<protein>
    <recommendedName>
        <fullName evidence="6">Integrase catalytic domain-containing protein</fullName>
    </recommendedName>
</protein>
<dbReference type="InterPro" id="IPR057670">
    <property type="entry name" value="SH3_retrovirus"/>
</dbReference>
<dbReference type="InterPro" id="IPR036397">
    <property type="entry name" value="RNaseH_sf"/>
</dbReference>
<dbReference type="Pfam" id="PF13976">
    <property type="entry name" value="gag_pre-integrs"/>
    <property type="match status" value="1"/>
</dbReference>
<dbReference type="InterPro" id="IPR036875">
    <property type="entry name" value="Znf_CCHC_sf"/>
</dbReference>
<dbReference type="EMBL" id="JACTNZ010000002">
    <property type="protein sequence ID" value="KAG5561971.1"/>
    <property type="molecule type" value="Genomic_DNA"/>
</dbReference>
<evidence type="ECO:0000256" key="2">
    <source>
        <dbReference type="ARBA" id="ARBA00022723"/>
    </source>
</evidence>
<keyword evidence="3" id="KW-0064">Aspartyl protease</keyword>
<evidence type="ECO:0000256" key="3">
    <source>
        <dbReference type="ARBA" id="ARBA00022750"/>
    </source>
</evidence>
<comment type="caution">
    <text evidence="7">The sequence shown here is derived from an EMBL/GenBank/DDBJ whole genome shotgun (WGS) entry which is preliminary data.</text>
</comment>
<feature type="region of interest" description="Disordered" evidence="5">
    <location>
        <begin position="103"/>
        <end position="141"/>
    </location>
</feature>
<dbReference type="GO" id="GO:0003676">
    <property type="term" value="F:nucleic acid binding"/>
    <property type="evidence" value="ECO:0007669"/>
    <property type="project" value="InterPro"/>
</dbReference>
<keyword evidence="8" id="KW-1185">Reference proteome</keyword>
<feature type="region of interest" description="Disordered" evidence="5">
    <location>
        <begin position="653"/>
        <end position="682"/>
    </location>
</feature>
<dbReference type="InterPro" id="IPR054722">
    <property type="entry name" value="PolX-like_BBD"/>
</dbReference>
<evidence type="ECO:0000259" key="6">
    <source>
        <dbReference type="PROSITE" id="PS50994"/>
    </source>
</evidence>
<dbReference type="PANTHER" id="PTHR42648:SF26">
    <property type="entry name" value="INTEGRASE CATALYTIC DOMAIN-CONTAINING PROTEIN"/>
    <property type="match status" value="1"/>
</dbReference>
<feature type="compositionally biased region" description="Low complexity" evidence="5">
    <location>
        <begin position="653"/>
        <end position="672"/>
    </location>
</feature>
<dbReference type="PANTHER" id="PTHR42648">
    <property type="entry name" value="TRANSPOSASE, PUTATIVE-RELATED"/>
    <property type="match status" value="1"/>
</dbReference>
<reference evidence="7" key="1">
    <citation type="submission" date="2020-08" db="EMBL/GenBank/DDBJ databases">
        <title>Plant Genome Project.</title>
        <authorList>
            <person name="Zhang R.-G."/>
        </authorList>
    </citation>
    <scope>NUCLEOTIDE SEQUENCE</scope>
    <source>
        <strain evidence="7">WSP0</strain>
        <tissue evidence="7">Leaf</tissue>
    </source>
</reference>
<feature type="compositionally biased region" description="Low complexity" evidence="5">
    <location>
        <begin position="110"/>
        <end position="123"/>
    </location>
</feature>
<accession>A0AAV6LCN9</accession>
<dbReference type="AlphaFoldDB" id="A0AAV6LCN9"/>
<dbReference type="InterPro" id="IPR039537">
    <property type="entry name" value="Retrotran_Ty1/copia-like"/>
</dbReference>
<gene>
    <name evidence="7" type="ORF">RHGRI_004867</name>
</gene>
<evidence type="ECO:0000313" key="7">
    <source>
        <dbReference type="EMBL" id="KAG5561971.1"/>
    </source>
</evidence>
<dbReference type="GO" id="GO:0008270">
    <property type="term" value="F:zinc ion binding"/>
    <property type="evidence" value="ECO:0007669"/>
    <property type="project" value="InterPro"/>
</dbReference>
<dbReference type="InterPro" id="IPR043502">
    <property type="entry name" value="DNA/RNA_pol_sf"/>
</dbReference>
<dbReference type="GO" id="GO:0004190">
    <property type="term" value="F:aspartic-type endopeptidase activity"/>
    <property type="evidence" value="ECO:0007669"/>
    <property type="project" value="UniProtKB-KW"/>
</dbReference>
<keyword evidence="1" id="KW-0645">Protease</keyword>
<dbReference type="Pfam" id="PF00665">
    <property type="entry name" value="rve"/>
    <property type="match status" value="1"/>
</dbReference>
<dbReference type="PROSITE" id="PS50994">
    <property type="entry name" value="INTEGRASE"/>
    <property type="match status" value="1"/>
</dbReference>
<dbReference type="InterPro" id="IPR013103">
    <property type="entry name" value="RVT_2"/>
</dbReference>
<name>A0AAV6LCN9_9ERIC</name>
<dbReference type="Pfam" id="PF07727">
    <property type="entry name" value="RVT_2"/>
    <property type="match status" value="1"/>
</dbReference>
<proteinExistence type="predicted"/>
<dbReference type="Proteomes" id="UP000823749">
    <property type="component" value="Chromosome 2"/>
</dbReference>
<keyword evidence="2" id="KW-0479">Metal-binding</keyword>
<dbReference type="InterPro" id="IPR025724">
    <property type="entry name" value="GAG-pre-integrase_dom"/>
</dbReference>
<dbReference type="Pfam" id="PF22936">
    <property type="entry name" value="Pol_BBD"/>
    <property type="match status" value="1"/>
</dbReference>
<evidence type="ECO:0000256" key="5">
    <source>
        <dbReference type="SAM" id="MobiDB-lite"/>
    </source>
</evidence>
<dbReference type="Gene3D" id="4.10.60.10">
    <property type="entry name" value="Zinc finger, CCHC-type"/>
    <property type="match status" value="1"/>
</dbReference>
<evidence type="ECO:0000313" key="8">
    <source>
        <dbReference type="Proteomes" id="UP000823749"/>
    </source>
</evidence>
<sequence>MALRTQFEPLRGAILHRSPLPSVDGAVHELIAEETRFKVANLAPPSQSVFATQSAPPIQYSSPLLPTPASHLTQIPGTSRPHIPTDECSYCHQKGHWKYACPKRVQPKGRNNSHSSSPSVPRSSHQHYRPPAALATPTSGVVHSPPMFEQYQQYKAFMEAIQGDPSQVSAMSSTHSGLRSSGVTGILPTTWIFDSGCSHHMTPDSSLLCKCVPPISPISVATASGSPMHVVSIGSIQSNSLSLSNVFYVPQLTLSLVSISQLSDSGFDVMFSSSGCVVQDRESKKQIGTGRRVGDLYTLERLHIPTKSSPTAASSFCLDQTSSPFYLWHSRLGHLSSERLKLLAKSGSLGQVSISDISECSGCKLSKMSALPFNKSTSVSSSPFQLVHTDLWGPSPVATKAGSVYYVSFVDDYSRYTWVYLMTHKSDFFKIYQTFHAMVQTQFSASIKILRSDLGGEYSLSEFIAFLDRHGTIHQSSCTDTPSQNGRAERKHRHLLNTARSLLLSSSVPSVLWGEAVLTAAHLLNRMPTPLLSGSSPYERLYGQIPNYSLLRVFGSTCFVLLPKKDRSKLNARCVVCVFLGYGINQKGYRCYDPVTKKLYVSRHVTFLERLPYFTLPPKAAPVAKEDLIHIDPFPMDVPPEGYTSTLEVSDIPVASSAPPSSSSASQPASEAPDPPLHRYPVRENRHPPVKFGFSHTCFSSSYQSFLSRIHTYFEPRSYKEACNDPNWVEAMNAELTALAQNHTWELVPLPDGKNLIGCKWVYKVKTHSDGSLERYKARLVAKGFSQEYGIDYEETFAPVAKMTTVRTLISVAAMQQWPLYQLDVKNAFLNGYLSEEVYMRPPPGFSHPSGLVCRLRRALYGLKQSPRAWYARFQDVVLQIGFQPSMHDSALFLRRTSHGLVLLLLYVDDMIITGSDSAAIDDVKCYTVFSWY</sequence>
<dbReference type="Gene3D" id="3.30.420.10">
    <property type="entry name" value="Ribonuclease H-like superfamily/Ribonuclease H"/>
    <property type="match status" value="1"/>
</dbReference>
<organism evidence="7 8">
    <name type="scientific">Rhododendron griersonianum</name>
    <dbReference type="NCBI Taxonomy" id="479676"/>
    <lineage>
        <taxon>Eukaryota</taxon>
        <taxon>Viridiplantae</taxon>
        <taxon>Streptophyta</taxon>
        <taxon>Embryophyta</taxon>
        <taxon>Tracheophyta</taxon>
        <taxon>Spermatophyta</taxon>
        <taxon>Magnoliopsida</taxon>
        <taxon>eudicotyledons</taxon>
        <taxon>Gunneridae</taxon>
        <taxon>Pentapetalae</taxon>
        <taxon>asterids</taxon>
        <taxon>Ericales</taxon>
        <taxon>Ericaceae</taxon>
        <taxon>Ericoideae</taxon>
        <taxon>Rhodoreae</taxon>
        <taxon>Rhododendron</taxon>
    </lineage>
</organism>
<dbReference type="GO" id="GO:0015074">
    <property type="term" value="P:DNA integration"/>
    <property type="evidence" value="ECO:0007669"/>
    <property type="project" value="InterPro"/>
</dbReference>
<dbReference type="SUPFAM" id="SSF53098">
    <property type="entry name" value="Ribonuclease H-like"/>
    <property type="match status" value="1"/>
</dbReference>
<dbReference type="SUPFAM" id="SSF57756">
    <property type="entry name" value="Retrovirus zinc finger-like domains"/>
    <property type="match status" value="1"/>
</dbReference>
<dbReference type="GO" id="GO:0006508">
    <property type="term" value="P:proteolysis"/>
    <property type="evidence" value="ECO:0007669"/>
    <property type="project" value="UniProtKB-KW"/>
</dbReference>
<dbReference type="InterPro" id="IPR001584">
    <property type="entry name" value="Integrase_cat-core"/>
</dbReference>
<evidence type="ECO:0000256" key="1">
    <source>
        <dbReference type="ARBA" id="ARBA00022670"/>
    </source>
</evidence>